<dbReference type="PANTHER" id="PTHR36183">
    <property type="entry name" value="BETA-GLUCURONIDASE"/>
    <property type="match status" value="1"/>
</dbReference>
<dbReference type="InterPro" id="IPR052974">
    <property type="entry name" value="GH79_Enzymes"/>
</dbReference>
<evidence type="ECO:0000313" key="3">
    <source>
        <dbReference type="Proteomes" id="UP000054321"/>
    </source>
</evidence>
<dbReference type="InParanoid" id="A0A0C3CUS8"/>
<protein>
    <submittedName>
        <fullName evidence="2">Glycoside hydrolase family 79 protein</fullName>
    </submittedName>
</protein>
<dbReference type="SUPFAM" id="SSF51445">
    <property type="entry name" value="(Trans)glycosidases"/>
    <property type="match status" value="1"/>
</dbReference>
<reference evidence="2 3" key="1">
    <citation type="submission" date="2014-04" db="EMBL/GenBank/DDBJ databases">
        <authorList>
            <consortium name="DOE Joint Genome Institute"/>
            <person name="Kuo A."/>
            <person name="Martino E."/>
            <person name="Perotto S."/>
            <person name="Kohler A."/>
            <person name="Nagy L.G."/>
            <person name="Floudas D."/>
            <person name="Copeland A."/>
            <person name="Barry K.W."/>
            <person name="Cichocki N."/>
            <person name="Veneault-Fourrey C."/>
            <person name="LaButti K."/>
            <person name="Lindquist E.A."/>
            <person name="Lipzen A."/>
            <person name="Lundell T."/>
            <person name="Morin E."/>
            <person name="Murat C."/>
            <person name="Sun H."/>
            <person name="Tunlid A."/>
            <person name="Henrissat B."/>
            <person name="Grigoriev I.V."/>
            <person name="Hibbett D.S."/>
            <person name="Martin F."/>
            <person name="Nordberg H.P."/>
            <person name="Cantor M.N."/>
            <person name="Hua S.X."/>
        </authorList>
    </citation>
    <scope>NUCLEOTIDE SEQUENCE [LARGE SCALE GENOMIC DNA]</scope>
    <source>
        <strain evidence="2 3">Zn</strain>
    </source>
</reference>
<accession>A0A0C3CUS8</accession>
<dbReference type="PANTHER" id="PTHR36183:SF2">
    <property type="entry name" value="BETA-GLUCURONIDASE C-TERMINAL DOMAIN-CONTAINING PROTEIN"/>
    <property type="match status" value="1"/>
</dbReference>
<dbReference type="InterPro" id="IPR017853">
    <property type="entry name" value="GH"/>
</dbReference>
<gene>
    <name evidence="2" type="ORF">OIDMADRAFT_52569</name>
</gene>
<organism evidence="2 3">
    <name type="scientific">Oidiodendron maius (strain Zn)</name>
    <dbReference type="NCBI Taxonomy" id="913774"/>
    <lineage>
        <taxon>Eukaryota</taxon>
        <taxon>Fungi</taxon>
        <taxon>Dikarya</taxon>
        <taxon>Ascomycota</taxon>
        <taxon>Pezizomycotina</taxon>
        <taxon>Leotiomycetes</taxon>
        <taxon>Leotiomycetes incertae sedis</taxon>
        <taxon>Myxotrichaceae</taxon>
        <taxon>Oidiodendron</taxon>
    </lineage>
</organism>
<keyword evidence="2" id="KW-0378">Hydrolase</keyword>
<dbReference type="OrthoDB" id="3491192at2759"/>
<dbReference type="InterPro" id="IPR013780">
    <property type="entry name" value="Glyco_hydro_b"/>
</dbReference>
<evidence type="ECO:0000313" key="2">
    <source>
        <dbReference type="EMBL" id="KIN02739.1"/>
    </source>
</evidence>
<dbReference type="EMBL" id="KN832874">
    <property type="protein sequence ID" value="KIN02739.1"/>
    <property type="molecule type" value="Genomic_DNA"/>
</dbReference>
<dbReference type="Gene3D" id="2.60.40.1180">
    <property type="entry name" value="Golgi alpha-mannosidase II"/>
    <property type="match status" value="1"/>
</dbReference>
<evidence type="ECO:0000259" key="1">
    <source>
        <dbReference type="Pfam" id="PF16862"/>
    </source>
</evidence>
<name>A0A0C3CUS8_OIDMZ</name>
<dbReference type="InterPro" id="IPR031728">
    <property type="entry name" value="GlcAase_C"/>
</dbReference>
<dbReference type="Proteomes" id="UP000054321">
    <property type="component" value="Unassembled WGS sequence"/>
</dbReference>
<keyword evidence="3" id="KW-1185">Reference proteome</keyword>
<feature type="domain" description="Beta-glucuronidase C-terminal" evidence="1">
    <location>
        <begin position="385"/>
        <end position="488"/>
    </location>
</feature>
<dbReference type="AlphaFoldDB" id="A0A0C3CUS8"/>
<dbReference type="GO" id="GO:0016787">
    <property type="term" value="F:hydrolase activity"/>
    <property type="evidence" value="ECO:0007669"/>
    <property type="project" value="UniProtKB-KW"/>
</dbReference>
<dbReference type="HOGENOM" id="CLU_022148_0_0_1"/>
<dbReference type="Gene3D" id="3.20.20.80">
    <property type="entry name" value="Glycosidases"/>
    <property type="match status" value="1"/>
</dbReference>
<reference evidence="3" key="2">
    <citation type="submission" date="2015-01" db="EMBL/GenBank/DDBJ databases">
        <title>Evolutionary Origins and Diversification of the Mycorrhizal Mutualists.</title>
        <authorList>
            <consortium name="DOE Joint Genome Institute"/>
            <consortium name="Mycorrhizal Genomics Consortium"/>
            <person name="Kohler A."/>
            <person name="Kuo A."/>
            <person name="Nagy L.G."/>
            <person name="Floudas D."/>
            <person name="Copeland A."/>
            <person name="Barry K.W."/>
            <person name="Cichocki N."/>
            <person name="Veneault-Fourrey C."/>
            <person name="LaButti K."/>
            <person name="Lindquist E.A."/>
            <person name="Lipzen A."/>
            <person name="Lundell T."/>
            <person name="Morin E."/>
            <person name="Murat C."/>
            <person name="Riley R."/>
            <person name="Ohm R."/>
            <person name="Sun H."/>
            <person name="Tunlid A."/>
            <person name="Henrissat B."/>
            <person name="Grigoriev I.V."/>
            <person name="Hibbett D.S."/>
            <person name="Martin F."/>
        </authorList>
    </citation>
    <scope>NUCLEOTIDE SEQUENCE [LARGE SCALE GENOMIC DNA]</scope>
    <source>
        <strain evidence="3">Zn</strain>
    </source>
</reference>
<proteinExistence type="predicted"/>
<sequence>MALSISPPALLPMGASMVIDHSFPSLAMEIISLTDYAGNKSHPNLYSRNLIENISNRTGKAPVMRVGGTSGDHDYYNIHQGASILPPTTPQPPLYGFTLGPTFFESFENFPGLNYTFMVPMAMSGDSASIDAVNMTKAAVEAIGLSHLDSLEIGNEPDLYPAQGVPGKANYNVEKYVKQWVEHAANVNGNITALDKRIYQALTYSSGVDFSVWNTSIAFQDGIDKNENVKSVSFHHYQTIGNSGATFQNSLMNHADIVNGLSQFLAPISYLRSAHPQVPFHLGEVGSDLNSDNPNYIVGGAYGAALWAADYMLLAMSMNVSRVHMQQVTGAAFSAWQPVHLNRTEIDAPHTRGPYYGMVLAADFIGTAPDFRVKNIQLKAENLSAYAGYTSGFLAKIAIINLDVWNPKAGAKRPVQEVNLDLPEHVTTIEVQKLTGPGVDSFQNITYSGIEWTYENRGAGVMVVNSTEILKVNKGTVDVNIQASEAIVVTLKQ</sequence>
<dbReference type="Pfam" id="PF16862">
    <property type="entry name" value="Glyco_hydro_79C"/>
    <property type="match status" value="1"/>
</dbReference>